<evidence type="ECO:0000259" key="1">
    <source>
        <dbReference type="Pfam" id="PF12697"/>
    </source>
</evidence>
<dbReference type="EMBL" id="JAHKKG010000013">
    <property type="protein sequence ID" value="MBU2669137.1"/>
    <property type="molecule type" value="Genomic_DNA"/>
</dbReference>
<dbReference type="Gene3D" id="3.40.50.1820">
    <property type="entry name" value="alpha/beta hydrolase"/>
    <property type="match status" value="1"/>
</dbReference>
<reference evidence="2 3" key="1">
    <citation type="submission" date="2021-06" db="EMBL/GenBank/DDBJ databases">
        <title>Actinoplanes lichenicola sp. nov., and Actinoplanes ovalisporus sp. nov., isolated from lichen in Thailand.</title>
        <authorList>
            <person name="Saeng-In P."/>
            <person name="Kanchanasin P."/>
            <person name="Yuki M."/>
            <person name="Kudo T."/>
            <person name="Ohkuma M."/>
            <person name="Phongsopitanun W."/>
            <person name="Tanasupawat S."/>
        </authorList>
    </citation>
    <scope>NUCLEOTIDE SEQUENCE [LARGE SCALE GENOMIC DNA]</scope>
    <source>
        <strain evidence="2 3">NBRC 110975</strain>
    </source>
</reference>
<evidence type="ECO:0000313" key="2">
    <source>
        <dbReference type="EMBL" id="MBU2669137.1"/>
    </source>
</evidence>
<dbReference type="Proteomes" id="UP001519654">
    <property type="component" value="Unassembled WGS sequence"/>
</dbReference>
<dbReference type="InterPro" id="IPR050228">
    <property type="entry name" value="Carboxylesterase_BioH"/>
</dbReference>
<dbReference type="InterPro" id="IPR000073">
    <property type="entry name" value="AB_hydrolase_1"/>
</dbReference>
<dbReference type="RefSeq" id="WP_215793362.1">
    <property type="nucleotide sequence ID" value="NZ_JAHKKG010000013.1"/>
</dbReference>
<evidence type="ECO:0000313" key="3">
    <source>
        <dbReference type="Proteomes" id="UP001519654"/>
    </source>
</evidence>
<dbReference type="GO" id="GO:0016787">
    <property type="term" value="F:hydrolase activity"/>
    <property type="evidence" value="ECO:0007669"/>
    <property type="project" value="UniProtKB-KW"/>
</dbReference>
<name>A0ABS5Z0G3_9ACTN</name>
<accession>A0ABS5Z0G3</accession>
<dbReference type="PANTHER" id="PTHR43194:SF5">
    <property type="entry name" value="PIMELOYL-[ACYL-CARRIER PROTEIN] METHYL ESTER ESTERASE"/>
    <property type="match status" value="1"/>
</dbReference>
<protein>
    <submittedName>
        <fullName evidence="2">Alpha/beta hydrolase</fullName>
    </submittedName>
</protein>
<comment type="caution">
    <text evidence="2">The sequence shown here is derived from an EMBL/GenBank/DDBJ whole genome shotgun (WGS) entry which is preliminary data.</text>
</comment>
<dbReference type="SUPFAM" id="SSF53474">
    <property type="entry name" value="alpha/beta-Hydrolases"/>
    <property type="match status" value="1"/>
</dbReference>
<organism evidence="2 3">
    <name type="scientific">Paractinoplanes bogorensis</name>
    <dbReference type="NCBI Taxonomy" id="1610840"/>
    <lineage>
        <taxon>Bacteria</taxon>
        <taxon>Bacillati</taxon>
        <taxon>Actinomycetota</taxon>
        <taxon>Actinomycetes</taxon>
        <taxon>Micromonosporales</taxon>
        <taxon>Micromonosporaceae</taxon>
        <taxon>Paractinoplanes</taxon>
    </lineage>
</organism>
<feature type="domain" description="AB hydrolase-1" evidence="1">
    <location>
        <begin position="20"/>
        <end position="267"/>
    </location>
</feature>
<dbReference type="InterPro" id="IPR029058">
    <property type="entry name" value="AB_hydrolase_fold"/>
</dbReference>
<gene>
    <name evidence="2" type="ORF">KOI35_37055</name>
</gene>
<sequence length="275" mass="29831">MTSRDGTRIGFLRQGSGPGIVLVQGAMGTARNYEKLAEALAPAFTVITPDRRGRGMSPRPYEENHDIARDVEDVDALLAETGAEWVYGLSSGAMITLEAARTLPRVTRAAVYEPPFYADGIDRDGVRRLFTEVGEGDLPAALVTALLVSRTAPAPIRLMPRPMARRLAGAVLTADDRRTGPAAKLRDLVPGVRYDFHDVAGMDGRMPSFAALDKPMLLLSGTRSPAFLRESIRALHQVLPQSQHIEFDGLDHSGSWNDGSPVVVAAALREFFHSM</sequence>
<dbReference type="PANTHER" id="PTHR43194">
    <property type="entry name" value="HYDROLASE ALPHA/BETA FOLD FAMILY"/>
    <property type="match status" value="1"/>
</dbReference>
<keyword evidence="3" id="KW-1185">Reference proteome</keyword>
<keyword evidence="2" id="KW-0378">Hydrolase</keyword>
<dbReference type="Pfam" id="PF12697">
    <property type="entry name" value="Abhydrolase_6"/>
    <property type="match status" value="1"/>
</dbReference>
<proteinExistence type="predicted"/>